<organism evidence="2 3">
    <name type="scientific">Marilutibacter aestuarii</name>
    <dbReference type="NCBI Taxonomy" id="1706195"/>
    <lineage>
        <taxon>Bacteria</taxon>
        <taxon>Pseudomonadati</taxon>
        <taxon>Pseudomonadota</taxon>
        <taxon>Gammaproteobacteria</taxon>
        <taxon>Lysobacterales</taxon>
        <taxon>Lysobacteraceae</taxon>
        <taxon>Marilutibacter</taxon>
    </lineage>
</organism>
<name>A0A508ANV8_9GAMM</name>
<reference evidence="2 3" key="1">
    <citation type="submission" date="2019-06" db="EMBL/GenBank/DDBJ databases">
        <title>Lysobacter alkalisoli sp. nov. isolated from saline soil.</title>
        <authorList>
            <person name="Sun J.-Q."/>
            <person name="Xu L."/>
        </authorList>
    </citation>
    <scope>NUCLEOTIDE SEQUENCE [LARGE SCALE GENOMIC DNA]</scope>
    <source>
        <strain evidence="2 3">JCM 31130</strain>
    </source>
</reference>
<keyword evidence="3" id="KW-1185">Reference proteome</keyword>
<proteinExistence type="predicted"/>
<keyword evidence="1" id="KW-0472">Membrane</keyword>
<dbReference type="AlphaFoldDB" id="A0A508ANV8"/>
<evidence type="ECO:0000256" key="1">
    <source>
        <dbReference type="SAM" id="Phobius"/>
    </source>
</evidence>
<keyword evidence="1" id="KW-0812">Transmembrane</keyword>
<evidence type="ECO:0000313" key="2">
    <source>
        <dbReference type="EMBL" id="TQD51656.1"/>
    </source>
</evidence>
<feature type="transmembrane region" description="Helical" evidence="1">
    <location>
        <begin position="74"/>
        <end position="93"/>
    </location>
</feature>
<comment type="caution">
    <text evidence="2">The sequence shown here is derived from an EMBL/GenBank/DDBJ whole genome shotgun (WGS) entry which is preliminary data.</text>
</comment>
<feature type="transmembrane region" description="Helical" evidence="1">
    <location>
        <begin position="45"/>
        <end position="67"/>
    </location>
</feature>
<accession>A0A508ANV8</accession>
<keyword evidence="1" id="KW-1133">Transmembrane helix</keyword>
<dbReference type="OrthoDB" id="6058395at2"/>
<dbReference type="Proteomes" id="UP000318212">
    <property type="component" value="Unassembled WGS sequence"/>
</dbReference>
<gene>
    <name evidence="2" type="ORF">FKV25_00540</name>
</gene>
<sequence length="170" mass="18482">MKTVLTVIVSSLAALAVQPLVMFVWFVLPHILIGADMPWLELGPIFFYTVLFSIPFVLLLGIPLSLLLHKFGKLRWWPLALAGAIAGSLLVGWDTPGGDPGFSSGGNWYGKHVDFVVAGQPTLYGWLNHIQSIVAFAAHGFFGATAYYFVWVSTMRPNNSVGSFPSTRGA</sequence>
<protein>
    <submittedName>
        <fullName evidence="2">Uncharacterized protein</fullName>
    </submittedName>
</protein>
<feature type="transmembrane region" description="Helical" evidence="1">
    <location>
        <begin position="130"/>
        <end position="150"/>
    </location>
</feature>
<evidence type="ECO:0000313" key="3">
    <source>
        <dbReference type="Proteomes" id="UP000318212"/>
    </source>
</evidence>
<dbReference type="RefSeq" id="WP_141516837.1">
    <property type="nucleotide sequence ID" value="NZ_VICE01000004.1"/>
</dbReference>
<dbReference type="EMBL" id="VICE01000004">
    <property type="protein sequence ID" value="TQD51656.1"/>
    <property type="molecule type" value="Genomic_DNA"/>
</dbReference>